<organism evidence="7 8">
    <name type="scientific">Winogradskyella aurantia</name>
    <dbReference type="NCBI Taxonomy" id="1915063"/>
    <lineage>
        <taxon>Bacteria</taxon>
        <taxon>Pseudomonadati</taxon>
        <taxon>Bacteroidota</taxon>
        <taxon>Flavobacteriia</taxon>
        <taxon>Flavobacteriales</taxon>
        <taxon>Flavobacteriaceae</taxon>
        <taxon>Winogradskyella</taxon>
    </lineage>
</organism>
<keyword evidence="7" id="KW-0032">Aminotransferase</keyword>
<accession>A0A265UWW8</accession>
<dbReference type="Pfam" id="PF04972">
    <property type="entry name" value="BON"/>
    <property type="match status" value="3"/>
</dbReference>
<gene>
    <name evidence="7" type="ORF">CA834_04035</name>
</gene>
<evidence type="ECO:0000259" key="6">
    <source>
        <dbReference type="PROSITE" id="PS50914"/>
    </source>
</evidence>
<dbReference type="InterPro" id="IPR051686">
    <property type="entry name" value="Lipoprotein_DolP"/>
</dbReference>
<feature type="domain" description="BON" evidence="6">
    <location>
        <begin position="78"/>
        <end position="146"/>
    </location>
</feature>
<protein>
    <recommendedName>
        <fullName evidence="5">Osmotically-inducible protein Y</fullName>
    </recommendedName>
</protein>
<evidence type="ECO:0000313" key="8">
    <source>
        <dbReference type="Proteomes" id="UP000216840"/>
    </source>
</evidence>
<dbReference type="OrthoDB" id="870892at2"/>
<keyword evidence="3" id="KW-0677">Repeat</keyword>
<dbReference type="GO" id="GO:0008483">
    <property type="term" value="F:transaminase activity"/>
    <property type="evidence" value="ECO:0007669"/>
    <property type="project" value="UniProtKB-KW"/>
</dbReference>
<reference evidence="7 8" key="1">
    <citation type="submission" date="2017-05" db="EMBL/GenBank/DDBJ databases">
        <title>The draft genome sequence of Idiomarina salinarum WNB302.</title>
        <authorList>
            <person name="Sun Y."/>
            <person name="Chen B."/>
            <person name="Du Z."/>
        </authorList>
    </citation>
    <scope>NUCLEOTIDE SEQUENCE [LARGE SCALE GENOMIC DNA]</scope>
    <source>
        <strain evidence="7 8">WNB302</strain>
    </source>
</reference>
<dbReference type="FunFam" id="3.30.1340.30:FF:000001">
    <property type="entry name" value="Molecular chaperone OsmY"/>
    <property type="match status" value="1"/>
</dbReference>
<sequence length="222" mass="24876">MKTDASIKKDVLDELAWEKTVDETEIGVEVENGVVTLSGTVDNYYKKMAAEKAAKRVYGVKAVAEDIVVKFGDSYKKTDKEIAKAVVNALEWNISVPKDQIMVKVEDGWVYLTGQVNWDFQRDAAKKAIENILGVKYVSNNITLKQEVKTGDIKNKIVKAFERSADLEAKNIKVDVDGHTVTLKGTVHSLAEKEEAREAAYKAPGVYHVKNELKIEYYPEYA</sequence>
<feature type="domain" description="BON" evidence="6">
    <location>
        <begin position="149"/>
        <end position="217"/>
    </location>
</feature>
<dbReference type="PANTHER" id="PTHR34606">
    <property type="entry name" value="BON DOMAIN-CONTAINING PROTEIN"/>
    <property type="match status" value="1"/>
</dbReference>
<keyword evidence="4" id="KW-0574">Periplasm</keyword>
<keyword evidence="2" id="KW-0732">Signal</keyword>
<dbReference type="PROSITE" id="PS50914">
    <property type="entry name" value="BON"/>
    <property type="match status" value="3"/>
</dbReference>
<comment type="subcellular location">
    <subcellularLocation>
        <location evidence="1">Periplasm</location>
    </subcellularLocation>
</comment>
<evidence type="ECO:0000256" key="4">
    <source>
        <dbReference type="ARBA" id="ARBA00022764"/>
    </source>
</evidence>
<evidence type="ECO:0000313" key="7">
    <source>
        <dbReference type="EMBL" id="OZV69799.1"/>
    </source>
</evidence>
<evidence type="ECO:0000256" key="5">
    <source>
        <dbReference type="ARBA" id="ARBA00070588"/>
    </source>
</evidence>
<dbReference type="InterPro" id="IPR007055">
    <property type="entry name" value="BON_dom"/>
</dbReference>
<dbReference type="RefSeq" id="WP_094967391.1">
    <property type="nucleotide sequence ID" value="NZ_NGJN01000002.1"/>
</dbReference>
<dbReference type="EMBL" id="NGJN01000002">
    <property type="protein sequence ID" value="OZV69799.1"/>
    <property type="molecule type" value="Genomic_DNA"/>
</dbReference>
<dbReference type="SMART" id="SM00749">
    <property type="entry name" value="BON"/>
    <property type="match status" value="3"/>
</dbReference>
<dbReference type="AlphaFoldDB" id="A0A265UWW8"/>
<evidence type="ECO:0000256" key="3">
    <source>
        <dbReference type="ARBA" id="ARBA00022737"/>
    </source>
</evidence>
<dbReference type="Proteomes" id="UP000216840">
    <property type="component" value="Unassembled WGS sequence"/>
</dbReference>
<dbReference type="InterPro" id="IPR014004">
    <property type="entry name" value="Transpt-assoc_nodulatn_dom_bac"/>
</dbReference>
<name>A0A265UWW8_9FLAO</name>
<comment type="caution">
    <text evidence="7">The sequence shown here is derived from an EMBL/GenBank/DDBJ whole genome shotgun (WGS) entry which is preliminary data.</text>
</comment>
<evidence type="ECO:0000256" key="2">
    <source>
        <dbReference type="ARBA" id="ARBA00022729"/>
    </source>
</evidence>
<dbReference type="GO" id="GO:0042597">
    <property type="term" value="C:periplasmic space"/>
    <property type="evidence" value="ECO:0007669"/>
    <property type="project" value="UniProtKB-SubCell"/>
</dbReference>
<proteinExistence type="predicted"/>
<keyword evidence="8" id="KW-1185">Reference proteome</keyword>
<keyword evidence="7" id="KW-0808">Transferase</keyword>
<feature type="domain" description="BON" evidence="6">
    <location>
        <begin position="3"/>
        <end position="71"/>
    </location>
</feature>
<dbReference type="PANTHER" id="PTHR34606:SF4">
    <property type="entry name" value="OUTER MEMBRANE LIPOPROTEIN DOLP"/>
    <property type="match status" value="1"/>
</dbReference>
<evidence type="ECO:0000256" key="1">
    <source>
        <dbReference type="ARBA" id="ARBA00004418"/>
    </source>
</evidence>
<dbReference type="Gene3D" id="3.30.1340.30">
    <property type="match status" value="3"/>
</dbReference>